<dbReference type="Gene3D" id="1.10.150.50">
    <property type="entry name" value="Transcription Factor, Ets-1"/>
    <property type="match status" value="1"/>
</dbReference>
<evidence type="ECO:0000313" key="2">
    <source>
        <dbReference type="EMBL" id="RIA81517.1"/>
    </source>
</evidence>
<keyword evidence="3" id="KW-1185">Reference proteome</keyword>
<reference evidence="2 3" key="1">
    <citation type="submission" date="2018-06" db="EMBL/GenBank/DDBJ databases">
        <title>Comparative genomics reveals the genomic features of Rhizophagus irregularis, R. cerebriforme, R. diaphanum and Gigaspora rosea, and their symbiotic lifestyle signature.</title>
        <authorList>
            <person name="Morin E."/>
            <person name="San Clemente H."/>
            <person name="Chen E.C.H."/>
            <person name="De La Providencia I."/>
            <person name="Hainaut M."/>
            <person name="Kuo A."/>
            <person name="Kohler A."/>
            <person name="Murat C."/>
            <person name="Tang N."/>
            <person name="Roy S."/>
            <person name="Loubradou J."/>
            <person name="Henrissat B."/>
            <person name="Grigoriev I.V."/>
            <person name="Corradi N."/>
            <person name="Roux C."/>
            <person name="Martin F.M."/>
        </authorList>
    </citation>
    <scope>NUCLEOTIDE SEQUENCE [LARGE SCALE GENOMIC DNA]</scope>
    <source>
        <strain evidence="2 3">DAOM 227022</strain>
    </source>
</reference>
<sequence>MSQINLCDNRFLINISSIRVTLSANFFCTTITTFVFRNKITMSHSIANTSTSTSAPTVRLPTVEEINGWNRDRVKRFLQAKSTELELEENDIDIIYSKKVSGKAFLRLTEEQLTRVPGTFQLDYTPASAIAELVKQIKGEQYIRENKELKYELFIAKTDNARRPSSVYKYVREYGDVQLWTIDTDFKHSYKQYQLAYDVLEKYPNAPEQGSNEKQVTQPHCKKVVQEIVNKLDLGNDLLVVGDCNTRKSDEVYADIVIGLAEYYDKLVNNNPPDLSKGFGREVKSNLNDGTQEKTAKGQLMKYARIYLTAKEPVSYIFYGCLTDGNIWQFIRIQLLDVDGVPKVKFKESHKYEWSVHTIAIIASLILYCFTQMKYKASGEKKESQNNYETKISMYRAKSSISSESLLASFIKEGTYIRLNSGNYIHVQITSHLGTGRECVVFLAQVRDYGIKDAVLKIEVRKDSEISQVYREISALRGLSDLSCVPKILFEGHTAGGFPALLTDFVGQSLESLIPNNGNIDDFILFRVISDLLSCLQEIHASGYAHGDVAIRNVIQRNDHFYLIDFGLATLLQLLSDPCQAIIQDYVGLCQIIGFIKFGEKMSFSDLIGKLKGELKSLVMFVENASRWKITDEGKWLEKFGAIVKQSYERSSRKALLEITENINNL</sequence>
<dbReference type="Proteomes" id="UP000265703">
    <property type="component" value="Unassembled WGS sequence"/>
</dbReference>
<evidence type="ECO:0000259" key="1">
    <source>
        <dbReference type="PROSITE" id="PS50011"/>
    </source>
</evidence>
<dbReference type="GO" id="GO:0005524">
    <property type="term" value="F:ATP binding"/>
    <property type="evidence" value="ECO:0007669"/>
    <property type="project" value="InterPro"/>
</dbReference>
<dbReference type="SMART" id="SM00220">
    <property type="entry name" value="S_TKc"/>
    <property type="match status" value="1"/>
</dbReference>
<protein>
    <recommendedName>
        <fullName evidence="1">Protein kinase domain-containing protein</fullName>
    </recommendedName>
</protein>
<dbReference type="InterPro" id="IPR000719">
    <property type="entry name" value="Prot_kinase_dom"/>
</dbReference>
<dbReference type="OrthoDB" id="2330950at2759"/>
<dbReference type="SUPFAM" id="SSF56112">
    <property type="entry name" value="Protein kinase-like (PK-like)"/>
    <property type="match status" value="1"/>
</dbReference>
<dbReference type="AlphaFoldDB" id="A0A397SBX7"/>
<accession>A0A397SBX7</accession>
<comment type="caution">
    <text evidence="2">The sequence shown here is derived from an EMBL/GenBank/DDBJ whole genome shotgun (WGS) entry which is preliminary data.</text>
</comment>
<proteinExistence type="predicted"/>
<dbReference type="GO" id="GO:0004672">
    <property type="term" value="F:protein kinase activity"/>
    <property type="evidence" value="ECO:0007669"/>
    <property type="project" value="InterPro"/>
</dbReference>
<dbReference type="Gene3D" id="1.10.510.10">
    <property type="entry name" value="Transferase(Phosphotransferase) domain 1"/>
    <property type="match status" value="1"/>
</dbReference>
<dbReference type="InterPro" id="IPR011009">
    <property type="entry name" value="Kinase-like_dom_sf"/>
</dbReference>
<dbReference type="InterPro" id="IPR013761">
    <property type="entry name" value="SAM/pointed_sf"/>
</dbReference>
<gene>
    <name evidence="2" type="ORF">C1645_864590</name>
</gene>
<dbReference type="STRING" id="658196.A0A397SBX7"/>
<organism evidence="2 3">
    <name type="scientific">Glomus cerebriforme</name>
    <dbReference type="NCBI Taxonomy" id="658196"/>
    <lineage>
        <taxon>Eukaryota</taxon>
        <taxon>Fungi</taxon>
        <taxon>Fungi incertae sedis</taxon>
        <taxon>Mucoromycota</taxon>
        <taxon>Glomeromycotina</taxon>
        <taxon>Glomeromycetes</taxon>
        <taxon>Glomerales</taxon>
        <taxon>Glomeraceae</taxon>
        <taxon>Glomus</taxon>
    </lineage>
</organism>
<dbReference type="PROSITE" id="PS50011">
    <property type="entry name" value="PROTEIN_KINASE_DOM"/>
    <property type="match status" value="1"/>
</dbReference>
<dbReference type="Pfam" id="PF00069">
    <property type="entry name" value="Pkinase"/>
    <property type="match status" value="1"/>
</dbReference>
<dbReference type="EMBL" id="QKYT01000783">
    <property type="protein sequence ID" value="RIA81517.1"/>
    <property type="molecule type" value="Genomic_DNA"/>
</dbReference>
<name>A0A397SBX7_9GLOM</name>
<evidence type="ECO:0000313" key="3">
    <source>
        <dbReference type="Proteomes" id="UP000265703"/>
    </source>
</evidence>
<feature type="domain" description="Protein kinase" evidence="1">
    <location>
        <begin position="427"/>
        <end position="666"/>
    </location>
</feature>